<dbReference type="EMBL" id="CAJNOG010000310">
    <property type="protein sequence ID" value="CAF1164213.1"/>
    <property type="molecule type" value="Genomic_DNA"/>
</dbReference>
<feature type="transmembrane region" description="Helical" evidence="1">
    <location>
        <begin position="54"/>
        <end position="77"/>
    </location>
</feature>
<dbReference type="Proteomes" id="UP000663881">
    <property type="component" value="Unassembled WGS sequence"/>
</dbReference>
<dbReference type="EMBL" id="CAJOAY010000515">
    <property type="protein sequence ID" value="CAF3682412.1"/>
    <property type="molecule type" value="Genomic_DNA"/>
</dbReference>
<evidence type="ECO:0000256" key="1">
    <source>
        <dbReference type="SAM" id="Phobius"/>
    </source>
</evidence>
<dbReference type="EMBL" id="CAJNON010000347">
    <property type="protein sequence ID" value="CAF1210814.1"/>
    <property type="molecule type" value="Genomic_DNA"/>
</dbReference>
<proteinExistence type="predicted"/>
<sequence>MHHIVDSDDLLQTDLIICATGYVEKFPFLSRTFHRIIGQNTTEEGVDLDLYRRIIPFGVPNIAFIGLPASLNTWMFFKRPTRLANVHYERQEKAANKATSIWHYHWYFGFTHTILLLLLLILFIWFFF</sequence>
<keyword evidence="1" id="KW-0472">Membrane</keyword>
<dbReference type="AlphaFoldDB" id="A0A814X455"/>
<reference evidence="3" key="1">
    <citation type="submission" date="2021-02" db="EMBL/GenBank/DDBJ databases">
        <authorList>
            <person name="Nowell W R."/>
        </authorList>
    </citation>
    <scope>NUCLEOTIDE SEQUENCE</scope>
</reference>
<gene>
    <name evidence="2" type="ORF">JYZ213_LOCUS24829</name>
    <name evidence="4" type="ORF">OKA104_LOCUS11217</name>
    <name evidence="5" type="ORF">OXD698_LOCUS34538</name>
    <name evidence="3" type="ORF">VCS650_LOCUS26170</name>
</gene>
<dbReference type="OrthoDB" id="66881at2759"/>
<dbReference type="Proteomes" id="UP000663845">
    <property type="component" value="Unassembled WGS sequence"/>
</dbReference>
<name>A0A814X455_9BILA</name>
<dbReference type="Proteomes" id="UP000663891">
    <property type="component" value="Unassembled WGS sequence"/>
</dbReference>
<keyword evidence="1" id="KW-1133">Transmembrane helix</keyword>
<evidence type="ECO:0000313" key="2">
    <source>
        <dbReference type="EMBL" id="CAF1164213.1"/>
    </source>
</evidence>
<feature type="transmembrane region" description="Helical" evidence="1">
    <location>
        <begin position="106"/>
        <end position="127"/>
    </location>
</feature>
<dbReference type="InterPro" id="IPR036188">
    <property type="entry name" value="FAD/NAD-bd_sf"/>
</dbReference>
<organism evidence="3 6">
    <name type="scientific">Adineta steineri</name>
    <dbReference type="NCBI Taxonomy" id="433720"/>
    <lineage>
        <taxon>Eukaryota</taxon>
        <taxon>Metazoa</taxon>
        <taxon>Spiralia</taxon>
        <taxon>Gnathifera</taxon>
        <taxon>Rotifera</taxon>
        <taxon>Eurotatoria</taxon>
        <taxon>Bdelloidea</taxon>
        <taxon>Adinetida</taxon>
        <taxon>Adinetidae</taxon>
        <taxon>Adineta</taxon>
    </lineage>
</organism>
<evidence type="ECO:0000313" key="6">
    <source>
        <dbReference type="Proteomes" id="UP000663891"/>
    </source>
</evidence>
<comment type="caution">
    <text evidence="3">The sequence shown here is derived from an EMBL/GenBank/DDBJ whole genome shotgun (WGS) entry which is preliminary data.</text>
</comment>
<protein>
    <recommendedName>
        <fullName evidence="7">Flavin-containing monooxygenase</fullName>
    </recommendedName>
</protein>
<evidence type="ECO:0000313" key="4">
    <source>
        <dbReference type="EMBL" id="CAF3682412.1"/>
    </source>
</evidence>
<dbReference type="EMBL" id="CAJOAZ010005035">
    <property type="protein sequence ID" value="CAF4084789.1"/>
    <property type="molecule type" value="Genomic_DNA"/>
</dbReference>
<accession>A0A814X455</accession>
<evidence type="ECO:0000313" key="3">
    <source>
        <dbReference type="EMBL" id="CAF1210814.1"/>
    </source>
</evidence>
<dbReference type="Gene3D" id="3.50.50.60">
    <property type="entry name" value="FAD/NAD(P)-binding domain"/>
    <property type="match status" value="1"/>
</dbReference>
<keyword evidence="1" id="KW-0812">Transmembrane</keyword>
<dbReference type="Proteomes" id="UP000663844">
    <property type="component" value="Unassembled WGS sequence"/>
</dbReference>
<evidence type="ECO:0000313" key="5">
    <source>
        <dbReference type="EMBL" id="CAF4084789.1"/>
    </source>
</evidence>
<evidence type="ECO:0008006" key="7">
    <source>
        <dbReference type="Google" id="ProtNLM"/>
    </source>
</evidence>